<dbReference type="Gene3D" id="2.40.10.10">
    <property type="entry name" value="Trypsin-like serine proteases"/>
    <property type="match status" value="2"/>
</dbReference>
<name>A0A8J9VIQ0_9NEOP</name>
<keyword evidence="7" id="KW-0732">Signal</keyword>
<dbReference type="PANTHER" id="PTHR24276">
    <property type="entry name" value="POLYSERASE-RELATED"/>
    <property type="match status" value="1"/>
</dbReference>
<keyword evidence="6" id="KW-1133">Transmembrane helix</keyword>
<proteinExistence type="inferred from homology"/>
<keyword evidence="3" id="KW-0378">Hydrolase</keyword>
<dbReference type="AlphaFoldDB" id="A0A8J9VIQ0"/>
<dbReference type="CDD" id="cd00190">
    <property type="entry name" value="Tryp_SPc"/>
    <property type="match status" value="2"/>
</dbReference>
<comment type="similarity">
    <text evidence="1">Belongs to the peptidase S1 family.</text>
</comment>
<dbReference type="InterPro" id="IPR050430">
    <property type="entry name" value="Peptidase_S1"/>
</dbReference>
<reference evidence="9" key="1">
    <citation type="submission" date="2021-12" db="EMBL/GenBank/DDBJ databases">
        <authorList>
            <person name="Martin H S."/>
        </authorList>
    </citation>
    <scope>NUCLEOTIDE SEQUENCE</scope>
</reference>
<dbReference type="InterPro" id="IPR043504">
    <property type="entry name" value="Peptidase_S1_PA_chymotrypsin"/>
</dbReference>
<dbReference type="InterPro" id="IPR033116">
    <property type="entry name" value="TRYPSIN_SER"/>
</dbReference>
<evidence type="ECO:0000256" key="6">
    <source>
        <dbReference type="SAM" id="Phobius"/>
    </source>
</evidence>
<feature type="non-terminal residue" evidence="9">
    <location>
        <position position="560"/>
    </location>
</feature>
<keyword evidence="4" id="KW-0720">Serine protease</keyword>
<dbReference type="InterPro" id="IPR001314">
    <property type="entry name" value="Peptidase_S1A"/>
</dbReference>
<evidence type="ECO:0000259" key="8">
    <source>
        <dbReference type="SMART" id="SM00020"/>
    </source>
</evidence>
<feature type="domain" description="Peptidase S1" evidence="8">
    <location>
        <begin position="323"/>
        <end position="556"/>
    </location>
</feature>
<dbReference type="OrthoDB" id="5565075at2759"/>
<feature type="signal peptide" evidence="7">
    <location>
        <begin position="1"/>
        <end position="16"/>
    </location>
</feature>
<evidence type="ECO:0000256" key="1">
    <source>
        <dbReference type="ARBA" id="ARBA00007664"/>
    </source>
</evidence>
<evidence type="ECO:0000256" key="7">
    <source>
        <dbReference type="SAM" id="SignalP"/>
    </source>
</evidence>
<evidence type="ECO:0000256" key="2">
    <source>
        <dbReference type="ARBA" id="ARBA00022670"/>
    </source>
</evidence>
<dbReference type="PRINTS" id="PR00722">
    <property type="entry name" value="CHYMOTRYPSIN"/>
</dbReference>
<feature type="chain" id="PRO_5035418690" description="Peptidase S1 domain-containing protein" evidence="7">
    <location>
        <begin position="17"/>
        <end position="560"/>
    </location>
</feature>
<evidence type="ECO:0000313" key="10">
    <source>
        <dbReference type="Proteomes" id="UP000838878"/>
    </source>
</evidence>
<feature type="transmembrane region" description="Helical" evidence="6">
    <location>
        <begin position="262"/>
        <end position="286"/>
    </location>
</feature>
<dbReference type="Proteomes" id="UP000838878">
    <property type="component" value="Chromosome 6"/>
</dbReference>
<dbReference type="SUPFAM" id="SSF50494">
    <property type="entry name" value="Trypsin-like serine proteases"/>
    <property type="match status" value="2"/>
</dbReference>
<keyword evidence="2" id="KW-0645">Protease</keyword>
<organism evidence="9 10">
    <name type="scientific">Brenthis ino</name>
    <name type="common">lesser marbled fritillary</name>
    <dbReference type="NCBI Taxonomy" id="405034"/>
    <lineage>
        <taxon>Eukaryota</taxon>
        <taxon>Metazoa</taxon>
        <taxon>Ecdysozoa</taxon>
        <taxon>Arthropoda</taxon>
        <taxon>Hexapoda</taxon>
        <taxon>Insecta</taxon>
        <taxon>Pterygota</taxon>
        <taxon>Neoptera</taxon>
        <taxon>Endopterygota</taxon>
        <taxon>Lepidoptera</taxon>
        <taxon>Glossata</taxon>
        <taxon>Ditrysia</taxon>
        <taxon>Papilionoidea</taxon>
        <taxon>Nymphalidae</taxon>
        <taxon>Heliconiinae</taxon>
        <taxon>Argynnini</taxon>
        <taxon>Brenthis</taxon>
    </lineage>
</organism>
<evidence type="ECO:0000256" key="4">
    <source>
        <dbReference type="ARBA" id="ARBA00022825"/>
    </source>
</evidence>
<keyword evidence="10" id="KW-1185">Reference proteome</keyword>
<sequence length="560" mass="60048">MKLAVIVLSLAAYVTASNIPNYLLEHNTAYGYLTRFGIPEAERIQKAEEEYLKNPSSRIFNGSPAALGQFKYQAGLIGEILGETGRSICGGVLVSNNRVLTAAHCWNDGRNQVWRLTVVLGSVLLFSGGTRVESSDVVVHPRWFPLLIRNDIAVIRLTSPVSISAIIEPIALPTGSLINENFSGEQAIASGFGLLGDNVGITNDQFLSYGEMTVLENSRCSLAFPRLIFQDSNLCVRTFRSASTCRGDSGGPLVVQRNGAPILIIFIIINMKLAVILLSLAAYVVADVDYYNTAYGYIKRFGIPAGDRIRAQEEEFLKNPISRIFNGSPASLGQFPYQAGLISTIRDSTGQGVCGGALVTQNRVLTAAHCWFDGQNQAIRLTVVLGSVTLFFGGTRIDTDSVVMHNNWQPLLARNDIAAVRLPLNVQLSSTINVIALATGNDNFAGRAATASGFGMYGNTVPITNGQTLRFGHNNIITNAQCLPSFPLLIQPSNVCTSTQGTSSPCRGDSGGPLTVNINGPVLVGIVSFGAPPFRGGCESGMPVAYARITSFLDFIRSNL</sequence>
<dbReference type="GO" id="GO:0006508">
    <property type="term" value="P:proteolysis"/>
    <property type="evidence" value="ECO:0007669"/>
    <property type="project" value="UniProtKB-KW"/>
</dbReference>
<keyword evidence="5" id="KW-1015">Disulfide bond</keyword>
<gene>
    <name evidence="9" type="ORF">BINO364_LOCUS12456</name>
</gene>
<dbReference type="InterPro" id="IPR018114">
    <property type="entry name" value="TRYPSIN_HIS"/>
</dbReference>
<keyword evidence="6" id="KW-0472">Membrane</keyword>
<dbReference type="Pfam" id="PF00089">
    <property type="entry name" value="Trypsin"/>
    <property type="match status" value="2"/>
</dbReference>
<dbReference type="PROSITE" id="PS00134">
    <property type="entry name" value="TRYPSIN_HIS"/>
    <property type="match status" value="1"/>
</dbReference>
<protein>
    <recommendedName>
        <fullName evidence="8">Peptidase S1 domain-containing protein</fullName>
    </recommendedName>
</protein>
<evidence type="ECO:0000313" key="9">
    <source>
        <dbReference type="EMBL" id="CAH0727070.1"/>
    </source>
</evidence>
<accession>A0A8J9VIQ0</accession>
<dbReference type="GO" id="GO:0004252">
    <property type="term" value="F:serine-type endopeptidase activity"/>
    <property type="evidence" value="ECO:0007669"/>
    <property type="project" value="InterPro"/>
</dbReference>
<dbReference type="InterPro" id="IPR009003">
    <property type="entry name" value="Peptidase_S1_PA"/>
</dbReference>
<dbReference type="EMBL" id="OV170226">
    <property type="protein sequence ID" value="CAH0727070.1"/>
    <property type="molecule type" value="Genomic_DNA"/>
</dbReference>
<dbReference type="PANTHER" id="PTHR24276:SF96">
    <property type="entry name" value="PEPTIDASE S1 DOMAIN-CONTAINING PROTEIN"/>
    <property type="match status" value="1"/>
</dbReference>
<keyword evidence="6" id="KW-0812">Transmembrane</keyword>
<dbReference type="InterPro" id="IPR001254">
    <property type="entry name" value="Trypsin_dom"/>
</dbReference>
<dbReference type="PROSITE" id="PS00135">
    <property type="entry name" value="TRYPSIN_SER"/>
    <property type="match status" value="1"/>
</dbReference>
<feature type="domain" description="Peptidase S1" evidence="8">
    <location>
        <begin position="58"/>
        <end position="276"/>
    </location>
</feature>
<evidence type="ECO:0000256" key="5">
    <source>
        <dbReference type="ARBA" id="ARBA00023157"/>
    </source>
</evidence>
<evidence type="ECO:0000256" key="3">
    <source>
        <dbReference type="ARBA" id="ARBA00022801"/>
    </source>
</evidence>
<dbReference type="SMART" id="SM00020">
    <property type="entry name" value="Tryp_SPc"/>
    <property type="match status" value="2"/>
</dbReference>